<gene>
    <name evidence="19" type="ORF">V5799_021008</name>
</gene>
<dbReference type="CDD" id="cd20958">
    <property type="entry name" value="IgI_5_Dscam"/>
    <property type="match status" value="1"/>
</dbReference>
<protein>
    <recommendedName>
        <fullName evidence="21">Down syndrome cell adhesion molecule-like protein Dscam2</fullName>
    </recommendedName>
</protein>
<evidence type="ECO:0000256" key="7">
    <source>
        <dbReference type="ARBA" id="ARBA00022902"/>
    </source>
</evidence>
<dbReference type="Pfam" id="PF07679">
    <property type="entry name" value="I-set"/>
    <property type="match status" value="3"/>
</dbReference>
<dbReference type="PANTHER" id="PTHR10075">
    <property type="entry name" value="BASIGIN RELATED"/>
    <property type="match status" value="1"/>
</dbReference>
<dbReference type="GO" id="GO:0030424">
    <property type="term" value="C:axon"/>
    <property type="evidence" value="ECO:0007669"/>
    <property type="project" value="TreeGrafter"/>
</dbReference>
<dbReference type="InterPro" id="IPR056754">
    <property type="entry name" value="DSCAM/DSCAML_C"/>
</dbReference>
<organism evidence="19 20">
    <name type="scientific">Amblyomma americanum</name>
    <name type="common">Lone star tick</name>
    <dbReference type="NCBI Taxonomy" id="6943"/>
    <lineage>
        <taxon>Eukaryota</taxon>
        <taxon>Metazoa</taxon>
        <taxon>Ecdysozoa</taxon>
        <taxon>Arthropoda</taxon>
        <taxon>Chelicerata</taxon>
        <taxon>Arachnida</taxon>
        <taxon>Acari</taxon>
        <taxon>Parasitiformes</taxon>
        <taxon>Ixodida</taxon>
        <taxon>Ixodoidea</taxon>
        <taxon>Ixodidae</taxon>
        <taxon>Amblyomminae</taxon>
        <taxon>Amblyomma</taxon>
    </lineage>
</organism>
<dbReference type="GO" id="GO:0045202">
    <property type="term" value="C:synapse"/>
    <property type="evidence" value="ECO:0007669"/>
    <property type="project" value="UniProtKB-SubCell"/>
</dbReference>
<dbReference type="EMBL" id="JARKHS020000020">
    <property type="protein sequence ID" value="KAK8789217.1"/>
    <property type="molecule type" value="Genomic_DNA"/>
</dbReference>
<keyword evidence="20" id="KW-1185">Reference proteome</keyword>
<evidence type="ECO:0000256" key="11">
    <source>
        <dbReference type="ARBA" id="ARBA00023157"/>
    </source>
</evidence>
<dbReference type="InterPro" id="IPR003961">
    <property type="entry name" value="FN3_dom"/>
</dbReference>
<sequence length="1499" mass="164124">MDEKALQNPSTVFFCAHRAATTYECTIFFAGTDGRYLMLPTGELIVRNVESADTHRSYRCQVHNVLTGDSQLSTSAGKVIVTEPHSQLPPRMADYRSMVRVEEGERALLPCLAQGHPPPRKHWFRVARNSAQDHTLRGSPSASEGLVPVKLSERASLLPPGALLLRASRAQDSGRYLCVANNSAGEEKAHIDLLVTVPLSARIEPSAQVVDVGRGANLSCRVAGHPVQGVQWTHNGRPVSSSSYSAPSTPPYSGTRGSGKPLQSGHGNPTSRVTLLSRDLLHITGVERQDRGMYQCLAYNDRDSAQGSAQLVIGEDAPVLEHVFAERQVRPGSSTSLRCSASGNPLPQVTWSLDGAPVPEHYHVRVGDYVSGERLVHSYVNLTGVRVEDGGLYSCVARNGVGRASHSARLNVLGRPLVRPMANVTALAGRTMRLQCAVAGHPIQSIVWQKDGRSLPQNHRQRSFPNGSLVVADVQRSADSGWYACVARDPQGNTARGQLAVHVMTPPVVSPFSFPDDLTEGKRAGAACIISDGDLPITIEWFKDGRELDPALEASVAKANDYTSFLSFTGVRRMHSGNYTCVASNPAASANFTAPMVVQVQPRWRQEPVDKSAIMGQAVTFDCQADGFPVPVIRWKKANRSEGSREFSVIISNANVQILENGSLSIREADTSDGAHYMCQALNGVGPGISTVVKLDVHVAAHFERKFQALTVRRGEGVTLACHAVGEPPITVTWTRDRHAFNPANEPRYVVEEKPGDEALEYVLRIPSVDRRDSSLFSCYAENAYGRDDTNFQVVVQEPPDKPRGLEATQTTSRSVTLSWSPPYSGNSPVIKYLLEHKAREGSWERDSHLTAIESTDFSHVAGGLRPKTSYEFRLRAENAIGLSDPSEVLVVATEEEAPSGAPRDIKVTPTGSRSLHVSWKPPLDEESHGLVQGFYVGYRVRESKESFAYKTLESSSSSPIQLCDLTDLRRSTRYSVVVQAFNAKGAGPTSEEVFAQTLDIDAPAAPTLKLVSSTSSSVHLSWDVEKQQPINGFVLYHKAEPSPTSEVQSTADAGDWSEVQTGAERSAYAFRGLRCGRKYAFYVTAFNAAGRGPRSNTVVAKTDGSAPVAPDQRDLLVSNVTSVTLQLGSWKSGGCPITAFAVLCKPQSHKDWSPAAETHLIPDHEKPPVLVIPDLAPATWYDLLITSQNDAGATEAEYVFATLTLSGGTLPPPQWTHAVESQHHHMRVLIPIISTLLVVLLLTVAICYVFSRRRQTSMQRPYSGDLQQSPELTKSVDTVPMSVWEKPKQQNLFQQSQHQQHQAAEHEQLYYPSPYTTAAGRLGSLYASEGLRSGWTSARSLQSATDEPEEDRHRPQHTYDVPFLRRTSGSDQEQQQCAQDNVVGSTECIGDHIYSKPAVVYVSPEKCKALRKSHHAVSVIEGFPDSNVSYVYSRPKKKHWGSHDEEAFYADHKLRNLARYADDLKQTEHDNGLEFAVEAYELSEAECDMPSRHCSVKT</sequence>
<comment type="caution">
    <text evidence="19">The sequence shown here is derived from an EMBL/GenBank/DDBJ whole genome shotgun (WGS) entry which is preliminary data.</text>
</comment>
<feature type="domain" description="Ig-like" evidence="17">
    <location>
        <begin position="687"/>
        <end position="797"/>
    </location>
</feature>
<dbReference type="Pfam" id="PF00041">
    <property type="entry name" value="fn3"/>
    <property type="match status" value="3"/>
</dbReference>
<evidence type="ECO:0000256" key="10">
    <source>
        <dbReference type="ARBA" id="ARBA00023136"/>
    </source>
</evidence>
<evidence type="ECO:0000256" key="3">
    <source>
        <dbReference type="ARBA" id="ARBA00022692"/>
    </source>
</evidence>
<evidence type="ECO:0000256" key="2">
    <source>
        <dbReference type="ARBA" id="ARBA00022475"/>
    </source>
</evidence>
<dbReference type="InterPro" id="IPR036116">
    <property type="entry name" value="FN3_sf"/>
</dbReference>
<keyword evidence="5" id="KW-0677">Repeat</keyword>
<dbReference type="SMART" id="SM00408">
    <property type="entry name" value="IGc2"/>
    <property type="match status" value="7"/>
</dbReference>
<dbReference type="InterPro" id="IPR003599">
    <property type="entry name" value="Ig_sub"/>
</dbReference>
<keyword evidence="9" id="KW-0770">Synapse</keyword>
<dbReference type="GO" id="GO:0007156">
    <property type="term" value="P:homophilic cell adhesion via plasma membrane adhesion molecules"/>
    <property type="evidence" value="ECO:0007669"/>
    <property type="project" value="TreeGrafter"/>
</dbReference>
<feature type="compositionally biased region" description="Low complexity" evidence="15">
    <location>
        <begin position="238"/>
        <end position="253"/>
    </location>
</feature>
<feature type="domain" description="Ig-like" evidence="17">
    <location>
        <begin position="318"/>
        <end position="411"/>
    </location>
</feature>
<feature type="domain" description="Ig-like" evidence="17">
    <location>
        <begin position="595"/>
        <end position="684"/>
    </location>
</feature>
<evidence type="ECO:0000256" key="13">
    <source>
        <dbReference type="ARBA" id="ARBA00023319"/>
    </source>
</evidence>
<evidence type="ECO:0008006" key="21">
    <source>
        <dbReference type="Google" id="ProtNLM"/>
    </source>
</evidence>
<dbReference type="Pfam" id="PF13927">
    <property type="entry name" value="Ig_3"/>
    <property type="match status" value="4"/>
</dbReference>
<feature type="region of interest" description="Disordered" evidence="15">
    <location>
        <begin position="229"/>
        <end position="271"/>
    </location>
</feature>
<evidence type="ECO:0000256" key="1">
    <source>
        <dbReference type="ARBA" id="ARBA00004251"/>
    </source>
</evidence>
<keyword evidence="6" id="KW-0130">Cell adhesion</keyword>
<evidence type="ECO:0000256" key="12">
    <source>
        <dbReference type="ARBA" id="ARBA00023180"/>
    </source>
</evidence>
<dbReference type="SUPFAM" id="SSF48726">
    <property type="entry name" value="Immunoglobulin"/>
    <property type="match status" value="7"/>
</dbReference>
<keyword evidence="3 16" id="KW-0812">Transmembrane</keyword>
<evidence type="ECO:0000313" key="19">
    <source>
        <dbReference type="EMBL" id="KAK8789217.1"/>
    </source>
</evidence>
<dbReference type="GO" id="GO:0005886">
    <property type="term" value="C:plasma membrane"/>
    <property type="evidence" value="ECO:0007669"/>
    <property type="project" value="UniProtKB-SubCell"/>
</dbReference>
<feature type="compositionally biased region" description="Polar residues" evidence="15">
    <location>
        <begin position="808"/>
        <end position="820"/>
    </location>
</feature>
<dbReference type="GO" id="GO:0070593">
    <property type="term" value="P:dendrite self-avoidance"/>
    <property type="evidence" value="ECO:0007669"/>
    <property type="project" value="TreeGrafter"/>
</dbReference>
<dbReference type="InterPro" id="IPR036179">
    <property type="entry name" value="Ig-like_dom_sf"/>
</dbReference>
<feature type="domain" description="Fibronectin type-III" evidence="18">
    <location>
        <begin position="802"/>
        <end position="897"/>
    </location>
</feature>
<feature type="domain" description="Fibronectin type-III" evidence="18">
    <location>
        <begin position="902"/>
        <end position="1001"/>
    </location>
</feature>
<dbReference type="InterPro" id="IPR013098">
    <property type="entry name" value="Ig_I-set"/>
</dbReference>
<dbReference type="Proteomes" id="UP001321473">
    <property type="component" value="Unassembled WGS sequence"/>
</dbReference>
<evidence type="ECO:0000256" key="14">
    <source>
        <dbReference type="ARBA" id="ARBA00034103"/>
    </source>
</evidence>
<evidence type="ECO:0000256" key="5">
    <source>
        <dbReference type="ARBA" id="ARBA00022737"/>
    </source>
</evidence>
<feature type="domain" description="Fibronectin type-III" evidence="18">
    <location>
        <begin position="1110"/>
        <end position="1213"/>
    </location>
</feature>
<keyword evidence="4" id="KW-0732">Signal</keyword>
<keyword evidence="12" id="KW-0325">Glycoprotein</keyword>
<dbReference type="PROSITE" id="PS50835">
    <property type="entry name" value="IG_LIKE"/>
    <property type="match status" value="7"/>
</dbReference>
<feature type="domain" description="Ig-like" evidence="17">
    <location>
        <begin position="90"/>
        <end position="192"/>
    </location>
</feature>
<evidence type="ECO:0000256" key="15">
    <source>
        <dbReference type="SAM" id="MobiDB-lite"/>
    </source>
</evidence>
<dbReference type="FunFam" id="2.60.40.10:FF:000719">
    <property type="entry name" value="nephrin isoform X1"/>
    <property type="match status" value="1"/>
</dbReference>
<comment type="subcellular location">
    <subcellularLocation>
        <location evidence="1">Cell membrane</location>
        <topology evidence="1">Single-pass type I membrane protein</topology>
    </subcellularLocation>
    <subcellularLocation>
        <location evidence="14">Synapse</location>
    </subcellularLocation>
</comment>
<evidence type="ECO:0000256" key="9">
    <source>
        <dbReference type="ARBA" id="ARBA00023018"/>
    </source>
</evidence>
<name>A0AAQ4FPB3_AMBAM</name>
<dbReference type="CDD" id="cd20956">
    <property type="entry name" value="IgI_4_Dscam"/>
    <property type="match status" value="1"/>
</dbReference>
<evidence type="ECO:0000256" key="8">
    <source>
        <dbReference type="ARBA" id="ARBA00022989"/>
    </source>
</evidence>
<dbReference type="CDD" id="cd00063">
    <property type="entry name" value="FN3"/>
    <property type="match status" value="4"/>
</dbReference>
<feature type="domain" description="Ig-like" evidence="17">
    <location>
        <begin position="507"/>
        <end position="593"/>
    </location>
</feature>
<dbReference type="FunFam" id="2.60.40.10:FF:001035">
    <property type="entry name" value="Down syndrome cell adhesion molecule-like protein Dscam2"/>
    <property type="match status" value="1"/>
</dbReference>
<dbReference type="PROSITE" id="PS50853">
    <property type="entry name" value="FN3"/>
    <property type="match status" value="4"/>
</dbReference>
<proteinExistence type="predicted"/>
<feature type="domain" description="Ig-like" evidence="17">
    <location>
        <begin position="416"/>
        <end position="502"/>
    </location>
</feature>
<dbReference type="PANTHER" id="PTHR10075:SF100">
    <property type="entry name" value="FASCICLIN-2"/>
    <property type="match status" value="1"/>
</dbReference>
<feature type="transmembrane region" description="Helical" evidence="16">
    <location>
        <begin position="1229"/>
        <end position="1251"/>
    </location>
</feature>
<dbReference type="FunFam" id="2.60.40.10:FF:000104">
    <property type="entry name" value="Down syndrome cell adhesion molecule b"/>
    <property type="match status" value="1"/>
</dbReference>
<dbReference type="SMART" id="SM00409">
    <property type="entry name" value="IG"/>
    <property type="match status" value="7"/>
</dbReference>
<evidence type="ECO:0000256" key="4">
    <source>
        <dbReference type="ARBA" id="ARBA00022729"/>
    </source>
</evidence>
<dbReference type="SMART" id="SM00406">
    <property type="entry name" value="IGv"/>
    <property type="match status" value="4"/>
</dbReference>
<dbReference type="InterPro" id="IPR013106">
    <property type="entry name" value="Ig_V-set"/>
</dbReference>
<evidence type="ECO:0000256" key="16">
    <source>
        <dbReference type="SAM" id="Phobius"/>
    </source>
</evidence>
<dbReference type="PRINTS" id="PR00014">
    <property type="entry name" value="FNTYPEIII"/>
</dbReference>
<dbReference type="Gene3D" id="2.60.40.10">
    <property type="entry name" value="Immunoglobulins"/>
    <property type="match status" value="12"/>
</dbReference>
<dbReference type="FunFam" id="2.60.40.10:FF:000120">
    <property type="entry name" value="Down syndrome cell adhesion molecule like 1"/>
    <property type="match status" value="1"/>
</dbReference>
<dbReference type="SMART" id="SM00060">
    <property type="entry name" value="FN3"/>
    <property type="match status" value="4"/>
</dbReference>
<dbReference type="InterPro" id="IPR003598">
    <property type="entry name" value="Ig_sub2"/>
</dbReference>
<keyword evidence="2" id="KW-1003">Cell membrane</keyword>
<keyword evidence="11" id="KW-1015">Disulfide bond</keyword>
<keyword evidence="7" id="KW-0524">Neurogenesis</keyword>
<dbReference type="FunFam" id="2.60.40.10:FF:000017">
    <property type="entry name" value="Down syndrome cell adhesion molecule b"/>
    <property type="match status" value="1"/>
</dbReference>
<keyword evidence="10 16" id="KW-0472">Membrane</keyword>
<feature type="region of interest" description="Disordered" evidence="15">
    <location>
        <begin position="800"/>
        <end position="820"/>
    </location>
</feature>
<dbReference type="InterPro" id="IPR013783">
    <property type="entry name" value="Ig-like_fold"/>
</dbReference>
<reference evidence="19 20" key="1">
    <citation type="journal article" date="2023" name="Arcadia Sci">
        <title>De novo assembly of a long-read Amblyomma americanum tick genome.</title>
        <authorList>
            <person name="Chou S."/>
            <person name="Poskanzer K.E."/>
            <person name="Rollins M."/>
            <person name="Thuy-Boun P.S."/>
        </authorList>
    </citation>
    <scope>NUCLEOTIDE SEQUENCE [LARGE SCALE GENOMIC DNA]</scope>
    <source>
        <strain evidence="19">F_SG_1</strain>
        <tissue evidence="19">Salivary glands</tissue>
    </source>
</reference>
<feature type="domain" description="Fibronectin type-III" evidence="18">
    <location>
        <begin position="1003"/>
        <end position="1106"/>
    </location>
</feature>
<feature type="domain" description="Ig-like" evidence="17">
    <location>
        <begin position="198"/>
        <end position="312"/>
    </location>
</feature>
<keyword evidence="13" id="KW-0393">Immunoglobulin domain</keyword>
<dbReference type="InterPro" id="IPR007110">
    <property type="entry name" value="Ig-like_dom"/>
</dbReference>
<evidence type="ECO:0000256" key="6">
    <source>
        <dbReference type="ARBA" id="ARBA00022889"/>
    </source>
</evidence>
<dbReference type="GO" id="GO:0007411">
    <property type="term" value="P:axon guidance"/>
    <property type="evidence" value="ECO:0007669"/>
    <property type="project" value="TreeGrafter"/>
</dbReference>
<dbReference type="GO" id="GO:0098632">
    <property type="term" value="F:cell-cell adhesion mediator activity"/>
    <property type="evidence" value="ECO:0007669"/>
    <property type="project" value="TreeGrafter"/>
</dbReference>
<accession>A0AAQ4FPB3</accession>
<evidence type="ECO:0000313" key="20">
    <source>
        <dbReference type="Proteomes" id="UP001321473"/>
    </source>
</evidence>
<keyword evidence="8 16" id="KW-1133">Transmembrane helix</keyword>
<dbReference type="Pfam" id="PF25059">
    <property type="entry name" value="FN3_DSCAM-DSCAML_C"/>
    <property type="match status" value="1"/>
</dbReference>
<dbReference type="SUPFAM" id="SSF49265">
    <property type="entry name" value="Fibronectin type III"/>
    <property type="match status" value="2"/>
</dbReference>
<dbReference type="FunFam" id="2.60.40.10:FF:000333">
    <property type="entry name" value="Down syndrome cell adhesion molecule"/>
    <property type="match status" value="1"/>
</dbReference>
<feature type="region of interest" description="Disordered" evidence="15">
    <location>
        <begin position="1339"/>
        <end position="1361"/>
    </location>
</feature>
<evidence type="ECO:0000259" key="17">
    <source>
        <dbReference type="PROSITE" id="PS50835"/>
    </source>
</evidence>
<evidence type="ECO:0000259" key="18">
    <source>
        <dbReference type="PROSITE" id="PS50853"/>
    </source>
</evidence>